<feature type="compositionally biased region" description="Acidic residues" evidence="1">
    <location>
        <begin position="100"/>
        <end position="114"/>
    </location>
</feature>
<reference evidence="2" key="1">
    <citation type="submission" date="2018-10" db="EMBL/GenBank/DDBJ databases">
        <title>Population genomic analysis revealed the cold adaptation of white poplar.</title>
        <authorList>
            <person name="Liu Y.-J."/>
        </authorList>
    </citation>
    <scope>NUCLEOTIDE SEQUENCE [LARGE SCALE GENOMIC DNA]</scope>
    <source>
        <strain evidence="2">PAL-ZL1</strain>
    </source>
</reference>
<evidence type="ECO:0000256" key="1">
    <source>
        <dbReference type="SAM" id="MobiDB-lite"/>
    </source>
</evidence>
<feature type="region of interest" description="Disordered" evidence="1">
    <location>
        <begin position="85"/>
        <end position="114"/>
    </location>
</feature>
<protein>
    <submittedName>
        <fullName evidence="2">Uncharacterized protein</fullName>
    </submittedName>
</protein>
<proteinExistence type="predicted"/>
<comment type="caution">
    <text evidence="2">The sequence shown here is derived from an EMBL/GenBank/DDBJ whole genome shotgun (WGS) entry which is preliminary data.</text>
</comment>
<organism evidence="2">
    <name type="scientific">Populus alba</name>
    <name type="common">White poplar</name>
    <dbReference type="NCBI Taxonomy" id="43335"/>
    <lineage>
        <taxon>Eukaryota</taxon>
        <taxon>Viridiplantae</taxon>
        <taxon>Streptophyta</taxon>
        <taxon>Embryophyta</taxon>
        <taxon>Tracheophyta</taxon>
        <taxon>Spermatophyta</taxon>
        <taxon>Magnoliopsida</taxon>
        <taxon>eudicotyledons</taxon>
        <taxon>Gunneridae</taxon>
        <taxon>Pentapetalae</taxon>
        <taxon>rosids</taxon>
        <taxon>fabids</taxon>
        <taxon>Malpighiales</taxon>
        <taxon>Salicaceae</taxon>
        <taxon>Saliceae</taxon>
        <taxon>Populus</taxon>
    </lineage>
</organism>
<sequence>MLTAILRTGLLARSLTHGAELKFTAKNQTLITMSIFFNFCAVIDDSLGGLWHGVKNALGILHLASIHQLSDIKFAVPLSPSPMNDLKTSAQEQHVYKLTEDDDAPPLTVDEEVK</sequence>
<gene>
    <name evidence="2" type="ORF">D5086_0000259960</name>
</gene>
<evidence type="ECO:0000313" key="2">
    <source>
        <dbReference type="EMBL" id="TKR83963.1"/>
    </source>
</evidence>
<dbReference type="AlphaFoldDB" id="A0A4U5NMU0"/>
<accession>A0A4U5NMU0</accession>
<name>A0A4U5NMU0_POPAL</name>
<dbReference type="EMBL" id="RCHU01001018">
    <property type="protein sequence ID" value="TKR83963.1"/>
    <property type="molecule type" value="Genomic_DNA"/>
</dbReference>